<dbReference type="InterPro" id="IPR000629">
    <property type="entry name" value="RNA-helicase_DEAD-box_CS"/>
</dbReference>
<evidence type="ECO:0000313" key="13">
    <source>
        <dbReference type="EMBL" id="KAL0488325.1"/>
    </source>
</evidence>
<keyword evidence="6" id="KW-0694">RNA-binding</keyword>
<proteinExistence type="inferred from homology"/>
<evidence type="ECO:0000259" key="11">
    <source>
        <dbReference type="PROSITE" id="PS51192"/>
    </source>
</evidence>
<feature type="compositionally biased region" description="Acidic residues" evidence="10">
    <location>
        <begin position="23"/>
        <end position="34"/>
    </location>
</feature>
<feature type="region of interest" description="Disordered" evidence="10">
    <location>
        <begin position="462"/>
        <end position="488"/>
    </location>
</feature>
<comment type="similarity">
    <text evidence="7">Belongs to the DEAD box helicase family. DDX52/ROK1 subfamily.</text>
</comment>
<dbReference type="GO" id="GO:0005524">
    <property type="term" value="F:ATP binding"/>
    <property type="evidence" value="ECO:0007669"/>
    <property type="project" value="UniProtKB-KW"/>
</dbReference>
<dbReference type="Pfam" id="PF00270">
    <property type="entry name" value="DEAD"/>
    <property type="match status" value="1"/>
</dbReference>
<evidence type="ECO:0000256" key="6">
    <source>
        <dbReference type="ARBA" id="ARBA00022884"/>
    </source>
</evidence>
<evidence type="ECO:0000256" key="9">
    <source>
        <dbReference type="RuleBase" id="RU000492"/>
    </source>
</evidence>
<dbReference type="GO" id="GO:0003723">
    <property type="term" value="F:RNA binding"/>
    <property type="evidence" value="ECO:0007669"/>
    <property type="project" value="UniProtKB-KW"/>
</dbReference>
<comment type="caution">
    <text evidence="13">The sequence shown here is derived from an EMBL/GenBank/DDBJ whole genome shotgun (WGS) entry which is preliminary data.</text>
</comment>
<dbReference type="PANTHER" id="PTHR47959">
    <property type="entry name" value="ATP-DEPENDENT RNA HELICASE RHLE-RELATED"/>
    <property type="match status" value="1"/>
</dbReference>
<dbReference type="Pfam" id="PF00271">
    <property type="entry name" value="Helicase_C"/>
    <property type="match status" value="1"/>
</dbReference>
<gene>
    <name evidence="13" type="ORF">AKO1_008785</name>
</gene>
<evidence type="ECO:0000313" key="14">
    <source>
        <dbReference type="Proteomes" id="UP001431209"/>
    </source>
</evidence>
<feature type="region of interest" description="Disordered" evidence="10">
    <location>
        <begin position="1"/>
        <end position="34"/>
    </location>
</feature>
<dbReference type="InterPro" id="IPR050079">
    <property type="entry name" value="DEAD_box_RNA_helicase"/>
</dbReference>
<dbReference type="InterPro" id="IPR001650">
    <property type="entry name" value="Helicase_C-like"/>
</dbReference>
<dbReference type="Proteomes" id="UP001431209">
    <property type="component" value="Unassembled WGS sequence"/>
</dbReference>
<dbReference type="PROSITE" id="PS51192">
    <property type="entry name" value="HELICASE_ATP_BIND_1"/>
    <property type="match status" value="1"/>
</dbReference>
<dbReference type="SMART" id="SM00487">
    <property type="entry name" value="DEXDc"/>
    <property type="match status" value="1"/>
</dbReference>
<reference evidence="13 14" key="1">
    <citation type="submission" date="2024-03" db="EMBL/GenBank/DDBJ databases">
        <title>The Acrasis kona genome and developmental transcriptomes reveal deep origins of eukaryotic multicellular pathways.</title>
        <authorList>
            <person name="Sheikh S."/>
            <person name="Fu C.-J."/>
            <person name="Brown M.W."/>
            <person name="Baldauf S.L."/>
        </authorList>
    </citation>
    <scope>NUCLEOTIDE SEQUENCE [LARGE SCALE GENOMIC DNA]</scope>
    <source>
        <strain evidence="13 14">ATCC MYA-3509</strain>
    </source>
</reference>
<feature type="compositionally biased region" description="Basic residues" evidence="10">
    <location>
        <begin position="1"/>
        <end position="10"/>
    </location>
</feature>
<dbReference type="InterPro" id="IPR011545">
    <property type="entry name" value="DEAD/DEAH_box_helicase_dom"/>
</dbReference>
<dbReference type="GO" id="GO:0003724">
    <property type="term" value="F:RNA helicase activity"/>
    <property type="evidence" value="ECO:0007669"/>
    <property type="project" value="UniProtKB-EC"/>
</dbReference>
<evidence type="ECO:0000256" key="3">
    <source>
        <dbReference type="ARBA" id="ARBA00022801"/>
    </source>
</evidence>
<evidence type="ECO:0000259" key="12">
    <source>
        <dbReference type="PROSITE" id="PS51194"/>
    </source>
</evidence>
<dbReference type="PANTHER" id="PTHR47959:SF15">
    <property type="entry name" value="RNA HELICASE"/>
    <property type="match status" value="1"/>
</dbReference>
<evidence type="ECO:0000256" key="10">
    <source>
        <dbReference type="SAM" id="MobiDB-lite"/>
    </source>
</evidence>
<evidence type="ECO:0000256" key="7">
    <source>
        <dbReference type="ARBA" id="ARBA00024355"/>
    </source>
</evidence>
<dbReference type="InterPro" id="IPR014001">
    <property type="entry name" value="Helicase_ATP-bd"/>
</dbReference>
<feature type="domain" description="Helicase C-terminal" evidence="12">
    <location>
        <begin position="281"/>
        <end position="443"/>
    </location>
</feature>
<name>A0AAW2ZHP3_9EUKA</name>
<feature type="compositionally biased region" description="Basic and acidic residues" evidence="10">
    <location>
        <begin position="11"/>
        <end position="22"/>
    </location>
</feature>
<organism evidence="13 14">
    <name type="scientific">Acrasis kona</name>
    <dbReference type="NCBI Taxonomy" id="1008807"/>
    <lineage>
        <taxon>Eukaryota</taxon>
        <taxon>Discoba</taxon>
        <taxon>Heterolobosea</taxon>
        <taxon>Tetramitia</taxon>
        <taxon>Eutetramitia</taxon>
        <taxon>Acrasidae</taxon>
        <taxon>Acrasis</taxon>
    </lineage>
</organism>
<keyword evidence="5 9" id="KW-0067">ATP-binding</keyword>
<evidence type="ECO:0000256" key="5">
    <source>
        <dbReference type="ARBA" id="ARBA00022840"/>
    </source>
</evidence>
<dbReference type="CDD" id="cd18787">
    <property type="entry name" value="SF2_C_DEAD"/>
    <property type="match status" value="1"/>
</dbReference>
<dbReference type="PROSITE" id="PS51194">
    <property type="entry name" value="HELICASE_CTER"/>
    <property type="match status" value="1"/>
</dbReference>
<dbReference type="GO" id="GO:0016787">
    <property type="term" value="F:hydrolase activity"/>
    <property type="evidence" value="ECO:0007669"/>
    <property type="project" value="UniProtKB-KW"/>
</dbReference>
<dbReference type="PROSITE" id="PS00039">
    <property type="entry name" value="DEAD_ATP_HELICASE"/>
    <property type="match status" value="1"/>
</dbReference>
<accession>A0AAW2ZHP3</accession>
<evidence type="ECO:0000256" key="4">
    <source>
        <dbReference type="ARBA" id="ARBA00022806"/>
    </source>
</evidence>
<keyword evidence="3 9" id="KW-0378">Hydrolase</keyword>
<keyword evidence="14" id="KW-1185">Reference proteome</keyword>
<keyword evidence="4 9" id="KW-0347">Helicase</keyword>
<feature type="domain" description="Helicase ATP-binding" evidence="11">
    <location>
        <begin position="98"/>
        <end position="269"/>
    </location>
</feature>
<dbReference type="EMBL" id="JAOPGA020001434">
    <property type="protein sequence ID" value="KAL0488325.1"/>
    <property type="molecule type" value="Genomic_DNA"/>
</dbReference>
<keyword evidence="2 9" id="KW-0547">Nucleotide-binding</keyword>
<sequence>MSKKDNKSKKKEQQDVVQKKEENEDVVLGDFTDANEEQLNDKELRQKYKIYINKGTEPPKPFTAFDQLQSEPHNFRDYLINNIPYRDTPPTPVQMQAIPAMLQKRDTLVAAETGSGKTAAYTLPALALLHEPRKEGFRCIVIAPTRVLAEQIHRQFMLFSKGKDWRIRDIASGSVSKDALASKRNDVLIATPMKLISVVADLPLSHLQMVIFDEADRLFDMGFAEQVDNLLASIQERAAQNFTKHLFSATIPLSVEQLADSILNVRPLHISIGVKNAGASTIDQKLLFAGDESGKIIALKERIAQGLKPPVLIFVQSIERAKQLYQELLLDKSYKVDYIHGKRSDVATKTSLRDFRLGKTWALICTDVMARGLDFLGVSCVINYDFPVSMISYVHRIGRTGRAGKRGEAVTFFTHEDLPLLRNIAEVMNKTGCDVPEWIFKRIKKVSNKTLSDTAVHNAMKASQLQKQQGTKRKYKGGADKKNKKIKK</sequence>
<dbReference type="InterPro" id="IPR027417">
    <property type="entry name" value="P-loop_NTPase"/>
</dbReference>
<dbReference type="SUPFAM" id="SSF52540">
    <property type="entry name" value="P-loop containing nucleoside triphosphate hydrolases"/>
    <property type="match status" value="1"/>
</dbReference>
<protein>
    <recommendedName>
        <fullName evidence="1">RNA helicase</fullName>
        <ecNumber evidence="1">3.6.4.13</ecNumber>
    </recommendedName>
</protein>
<evidence type="ECO:0000256" key="1">
    <source>
        <dbReference type="ARBA" id="ARBA00012552"/>
    </source>
</evidence>
<feature type="compositionally biased region" description="Basic residues" evidence="10">
    <location>
        <begin position="470"/>
        <end position="488"/>
    </location>
</feature>
<evidence type="ECO:0000256" key="8">
    <source>
        <dbReference type="ARBA" id="ARBA00047984"/>
    </source>
</evidence>
<dbReference type="AlphaFoldDB" id="A0AAW2ZHP3"/>
<dbReference type="SMART" id="SM00490">
    <property type="entry name" value="HELICc"/>
    <property type="match status" value="1"/>
</dbReference>
<dbReference type="EC" id="3.6.4.13" evidence="1"/>
<comment type="catalytic activity">
    <reaction evidence="8">
        <text>ATP + H2O = ADP + phosphate + H(+)</text>
        <dbReference type="Rhea" id="RHEA:13065"/>
        <dbReference type="ChEBI" id="CHEBI:15377"/>
        <dbReference type="ChEBI" id="CHEBI:15378"/>
        <dbReference type="ChEBI" id="CHEBI:30616"/>
        <dbReference type="ChEBI" id="CHEBI:43474"/>
        <dbReference type="ChEBI" id="CHEBI:456216"/>
        <dbReference type="EC" id="3.6.4.13"/>
    </reaction>
</comment>
<dbReference type="GO" id="GO:0005829">
    <property type="term" value="C:cytosol"/>
    <property type="evidence" value="ECO:0007669"/>
    <property type="project" value="TreeGrafter"/>
</dbReference>
<dbReference type="Gene3D" id="3.40.50.300">
    <property type="entry name" value="P-loop containing nucleotide triphosphate hydrolases"/>
    <property type="match status" value="2"/>
</dbReference>
<evidence type="ECO:0000256" key="2">
    <source>
        <dbReference type="ARBA" id="ARBA00022741"/>
    </source>
</evidence>